<protein>
    <submittedName>
        <fullName evidence="2">Uncharacterized protein</fullName>
    </submittedName>
</protein>
<reference evidence="2" key="2">
    <citation type="submission" date="2023-06" db="EMBL/GenBank/DDBJ databases">
        <authorList>
            <consortium name="Lawrence Berkeley National Laboratory"/>
            <person name="Mondo S.J."/>
            <person name="Hensen N."/>
            <person name="Bonometti L."/>
            <person name="Westerberg I."/>
            <person name="Brannstrom I.O."/>
            <person name="Guillou S."/>
            <person name="Cros-Aarteil S."/>
            <person name="Calhoun S."/>
            <person name="Haridas S."/>
            <person name="Kuo A."/>
            <person name="Pangilinan J."/>
            <person name="Riley R."/>
            <person name="Labutti K."/>
            <person name="Andreopoulos B."/>
            <person name="Lipzen A."/>
            <person name="Chen C."/>
            <person name="Yanf M."/>
            <person name="Daum C."/>
            <person name="Ng V."/>
            <person name="Clum A."/>
            <person name="Steindorff A."/>
            <person name="Ohm R."/>
            <person name="Martin F."/>
            <person name="Silar P."/>
            <person name="Natvig D."/>
            <person name="Lalanne C."/>
            <person name="Gautier V."/>
            <person name="Ament-Velasquez S.L."/>
            <person name="Kruys A."/>
            <person name="Hutchinson M.I."/>
            <person name="Powell A.J."/>
            <person name="Barry K."/>
            <person name="Miller A.N."/>
            <person name="Grigoriev I.V."/>
            <person name="Debuchy R."/>
            <person name="Gladieux P."/>
            <person name="Thoren M.H."/>
            <person name="Johannesson H."/>
        </authorList>
    </citation>
    <scope>NUCLEOTIDE SEQUENCE</scope>
    <source>
        <strain evidence="2">CBS 333.67</strain>
    </source>
</reference>
<gene>
    <name evidence="2" type="ORF">B0T15DRAFT_499619</name>
</gene>
<feature type="region of interest" description="Disordered" evidence="1">
    <location>
        <begin position="159"/>
        <end position="329"/>
    </location>
</feature>
<evidence type="ECO:0000313" key="3">
    <source>
        <dbReference type="Proteomes" id="UP001273166"/>
    </source>
</evidence>
<dbReference type="EMBL" id="JAUDZG010000001">
    <property type="protein sequence ID" value="KAK3311688.1"/>
    <property type="molecule type" value="Genomic_DNA"/>
</dbReference>
<reference evidence="2" key="1">
    <citation type="journal article" date="2023" name="Mol. Phylogenet. Evol.">
        <title>Genome-scale phylogeny and comparative genomics of the fungal order Sordariales.</title>
        <authorList>
            <person name="Hensen N."/>
            <person name="Bonometti L."/>
            <person name="Westerberg I."/>
            <person name="Brannstrom I.O."/>
            <person name="Guillou S."/>
            <person name="Cros-Aarteil S."/>
            <person name="Calhoun S."/>
            <person name="Haridas S."/>
            <person name="Kuo A."/>
            <person name="Mondo S."/>
            <person name="Pangilinan J."/>
            <person name="Riley R."/>
            <person name="LaButti K."/>
            <person name="Andreopoulos B."/>
            <person name="Lipzen A."/>
            <person name="Chen C."/>
            <person name="Yan M."/>
            <person name="Daum C."/>
            <person name="Ng V."/>
            <person name="Clum A."/>
            <person name="Steindorff A."/>
            <person name="Ohm R.A."/>
            <person name="Martin F."/>
            <person name="Silar P."/>
            <person name="Natvig D.O."/>
            <person name="Lalanne C."/>
            <person name="Gautier V."/>
            <person name="Ament-Velasquez S.L."/>
            <person name="Kruys A."/>
            <person name="Hutchinson M.I."/>
            <person name="Powell A.J."/>
            <person name="Barry K."/>
            <person name="Miller A.N."/>
            <person name="Grigoriev I.V."/>
            <person name="Debuchy R."/>
            <person name="Gladieux P."/>
            <person name="Hiltunen Thoren M."/>
            <person name="Johannesson H."/>
        </authorList>
    </citation>
    <scope>NUCLEOTIDE SEQUENCE</scope>
    <source>
        <strain evidence="2">CBS 333.67</strain>
    </source>
</reference>
<proteinExistence type="predicted"/>
<organism evidence="2 3">
    <name type="scientific">Chaetomium strumarium</name>
    <dbReference type="NCBI Taxonomy" id="1170767"/>
    <lineage>
        <taxon>Eukaryota</taxon>
        <taxon>Fungi</taxon>
        <taxon>Dikarya</taxon>
        <taxon>Ascomycota</taxon>
        <taxon>Pezizomycotina</taxon>
        <taxon>Sordariomycetes</taxon>
        <taxon>Sordariomycetidae</taxon>
        <taxon>Sordariales</taxon>
        <taxon>Chaetomiaceae</taxon>
        <taxon>Chaetomium</taxon>
    </lineage>
</organism>
<dbReference type="AlphaFoldDB" id="A0AAJ0M7A5"/>
<feature type="region of interest" description="Disordered" evidence="1">
    <location>
        <begin position="1"/>
        <end position="29"/>
    </location>
</feature>
<dbReference type="RefSeq" id="XP_062727468.1">
    <property type="nucleotide sequence ID" value="XM_062867344.1"/>
</dbReference>
<evidence type="ECO:0000256" key="1">
    <source>
        <dbReference type="SAM" id="MobiDB-lite"/>
    </source>
</evidence>
<dbReference type="Proteomes" id="UP001273166">
    <property type="component" value="Unassembled WGS sequence"/>
</dbReference>
<dbReference type="GeneID" id="87886173"/>
<evidence type="ECO:0000313" key="2">
    <source>
        <dbReference type="EMBL" id="KAK3311688.1"/>
    </source>
</evidence>
<accession>A0AAJ0M7A5</accession>
<name>A0AAJ0M7A5_9PEZI</name>
<keyword evidence="3" id="KW-1185">Reference proteome</keyword>
<sequence>MDGVQKPEVPGPQEIATHPSGWHPQPPNHVGCRDSRPLWTDYWQRFNTITIPLLDEDAFFSDPLAAAKVARNREHLELLEEKSKERGAELEKVLDEIPYAVIYDKNPSSPKPAWDAVRKVGRSGSLDSFIRLASGIEMPHLYSPYPTVSDDWDLLDHGVTEESASPGRPQLPPPSPQPTCGTTARIKDGKTSNGVAQGAPEVSPKSPTASFKTEPVASPAPLSSANDSPTDPALPPSPSDAGPSLTESQATPTTPPPEPPSPREADIQPLLAITSSSPRQDGRQKPVADTCWDSPGGGSKPRGKRRLHELEEPDLEEAACGKRAKREVG</sequence>
<comment type="caution">
    <text evidence="2">The sequence shown here is derived from an EMBL/GenBank/DDBJ whole genome shotgun (WGS) entry which is preliminary data.</text>
</comment>